<dbReference type="SUPFAM" id="SSF47616">
    <property type="entry name" value="GST C-terminal domain-like"/>
    <property type="match status" value="1"/>
</dbReference>
<comment type="similarity">
    <text evidence="4">Belongs to the GST superfamily. Sigma family.</text>
</comment>
<gene>
    <name evidence="8" type="ORF">B5V51_6287</name>
</gene>
<dbReference type="Pfam" id="PF13417">
    <property type="entry name" value="GST_N_3"/>
    <property type="match status" value="1"/>
</dbReference>
<dbReference type="EC" id="2.5.1.18" evidence="2"/>
<dbReference type="CDD" id="cd03192">
    <property type="entry name" value="GST_C_Sigma_like"/>
    <property type="match status" value="1"/>
</dbReference>
<dbReference type="Pfam" id="PF14497">
    <property type="entry name" value="GST_C_3"/>
    <property type="match status" value="1"/>
</dbReference>
<proteinExistence type="inferred from homology"/>
<dbReference type="FunFam" id="1.20.1050.10:FF:000030">
    <property type="entry name" value="Glutathione S-transferase S1"/>
    <property type="match status" value="1"/>
</dbReference>
<dbReference type="PANTHER" id="PTHR11571:SF224">
    <property type="entry name" value="HEMATOPOIETIC PROSTAGLANDIN D SYNTHASE"/>
    <property type="match status" value="1"/>
</dbReference>
<reference evidence="8" key="1">
    <citation type="submission" date="2017-09" db="EMBL/GenBank/DDBJ databases">
        <title>Contemporary evolution of a Lepidopteran species, Heliothis virescens, in response to modern agricultural practices.</title>
        <authorList>
            <person name="Fritz M.L."/>
            <person name="Deyonke A.M."/>
            <person name="Papanicolaou A."/>
            <person name="Micinski S."/>
            <person name="Westbrook J."/>
            <person name="Gould F."/>
        </authorList>
    </citation>
    <scope>NUCLEOTIDE SEQUENCE [LARGE SCALE GENOMIC DNA]</scope>
    <source>
        <strain evidence="8">HvINT-</strain>
        <tissue evidence="8">Whole body</tissue>
    </source>
</reference>
<dbReference type="STRING" id="7102.A0A2A4J6M7"/>
<dbReference type="Gene3D" id="1.20.1050.10">
    <property type="match status" value="1"/>
</dbReference>
<dbReference type="SFLD" id="SFLDG00363">
    <property type="entry name" value="AMPS_(cytGST):_Alpha-__Mu-__Pi"/>
    <property type="match status" value="1"/>
</dbReference>
<dbReference type="InterPro" id="IPR050213">
    <property type="entry name" value="GST_superfamily"/>
</dbReference>
<evidence type="ECO:0000256" key="4">
    <source>
        <dbReference type="ARBA" id="ARBA00038317"/>
    </source>
</evidence>
<dbReference type="PROSITE" id="PS50404">
    <property type="entry name" value="GST_NTER"/>
    <property type="match status" value="1"/>
</dbReference>
<accession>A0A2A4J6M7</accession>
<dbReference type="EMBL" id="NWSH01002798">
    <property type="protein sequence ID" value="PCG67519.1"/>
    <property type="molecule type" value="Genomic_DNA"/>
</dbReference>
<feature type="domain" description="GST N-terminal" evidence="6">
    <location>
        <begin position="2"/>
        <end position="79"/>
    </location>
</feature>
<dbReference type="InterPro" id="IPR036249">
    <property type="entry name" value="Thioredoxin-like_sf"/>
</dbReference>
<feature type="domain" description="GST C-terminal" evidence="7">
    <location>
        <begin position="81"/>
        <end position="204"/>
    </location>
</feature>
<evidence type="ECO:0000256" key="3">
    <source>
        <dbReference type="ARBA" id="ARBA00022679"/>
    </source>
</evidence>
<keyword evidence="3" id="KW-0808">Transferase</keyword>
<dbReference type="InterPro" id="IPR004046">
    <property type="entry name" value="GST_C"/>
</dbReference>
<dbReference type="InterPro" id="IPR040079">
    <property type="entry name" value="Glutathione_S-Trfase"/>
</dbReference>
<sequence length="204" mass="23599">MTKVVYHYYREKAMGEANRLLMAYGGQEFEDHRISDEDWPAFKPNTPFGQMPVLEMNGKKYAKTSAISRYFGRKYGLEGDTLEEAMEIDQNIDCLNELRDKALSVAYEPDKELQEKRHAEYVKTVYPQYLEKLSSIITENNGHIALGKLTWGDFVVAGLIDYLKRMMRMPDLIEKYPAFQTVVDKVYAIPQVKAYADAAPKMTW</sequence>
<comment type="caution">
    <text evidence="8">The sequence shown here is derived from an EMBL/GenBank/DDBJ whole genome shotgun (WGS) entry which is preliminary data.</text>
</comment>
<name>A0A2A4J6M7_HELVI</name>
<dbReference type="InterPro" id="IPR010987">
    <property type="entry name" value="Glutathione-S-Trfase_C-like"/>
</dbReference>
<organism evidence="8">
    <name type="scientific">Heliothis virescens</name>
    <name type="common">Tobacco budworm moth</name>
    <dbReference type="NCBI Taxonomy" id="7102"/>
    <lineage>
        <taxon>Eukaryota</taxon>
        <taxon>Metazoa</taxon>
        <taxon>Ecdysozoa</taxon>
        <taxon>Arthropoda</taxon>
        <taxon>Hexapoda</taxon>
        <taxon>Insecta</taxon>
        <taxon>Pterygota</taxon>
        <taxon>Neoptera</taxon>
        <taxon>Endopterygota</taxon>
        <taxon>Lepidoptera</taxon>
        <taxon>Glossata</taxon>
        <taxon>Ditrysia</taxon>
        <taxon>Noctuoidea</taxon>
        <taxon>Noctuidae</taxon>
        <taxon>Heliothinae</taxon>
        <taxon>Heliothis</taxon>
    </lineage>
</organism>
<evidence type="ECO:0000256" key="2">
    <source>
        <dbReference type="ARBA" id="ARBA00012452"/>
    </source>
</evidence>
<dbReference type="InterPro" id="IPR004045">
    <property type="entry name" value="Glutathione_S-Trfase_N"/>
</dbReference>
<dbReference type="SUPFAM" id="SSF52833">
    <property type="entry name" value="Thioredoxin-like"/>
    <property type="match status" value="1"/>
</dbReference>
<dbReference type="SFLD" id="SFLDS00019">
    <property type="entry name" value="Glutathione_Transferase_(cytos"/>
    <property type="match status" value="1"/>
</dbReference>
<dbReference type="GO" id="GO:0006749">
    <property type="term" value="P:glutathione metabolic process"/>
    <property type="evidence" value="ECO:0007669"/>
    <property type="project" value="TreeGrafter"/>
</dbReference>
<evidence type="ECO:0000313" key="8">
    <source>
        <dbReference type="EMBL" id="PCG67519.1"/>
    </source>
</evidence>
<evidence type="ECO:0000259" key="7">
    <source>
        <dbReference type="PROSITE" id="PS50405"/>
    </source>
</evidence>
<dbReference type="GO" id="GO:0004364">
    <property type="term" value="F:glutathione transferase activity"/>
    <property type="evidence" value="ECO:0007669"/>
    <property type="project" value="UniProtKB-EC"/>
</dbReference>
<evidence type="ECO:0000259" key="6">
    <source>
        <dbReference type="PROSITE" id="PS50404"/>
    </source>
</evidence>
<protein>
    <recommendedName>
        <fullName evidence="2">glutathione transferase</fullName>
        <ecNumber evidence="2">2.5.1.18</ecNumber>
    </recommendedName>
</protein>
<comment type="subunit">
    <text evidence="1">Homodimer.</text>
</comment>
<dbReference type="CDD" id="cd03039">
    <property type="entry name" value="GST_N_Sigma_like"/>
    <property type="match status" value="1"/>
</dbReference>
<evidence type="ECO:0000256" key="5">
    <source>
        <dbReference type="ARBA" id="ARBA00047960"/>
    </source>
</evidence>
<comment type="catalytic activity">
    <reaction evidence="5">
        <text>RX + glutathione = an S-substituted glutathione + a halide anion + H(+)</text>
        <dbReference type="Rhea" id="RHEA:16437"/>
        <dbReference type="ChEBI" id="CHEBI:15378"/>
        <dbReference type="ChEBI" id="CHEBI:16042"/>
        <dbReference type="ChEBI" id="CHEBI:17792"/>
        <dbReference type="ChEBI" id="CHEBI:57925"/>
        <dbReference type="ChEBI" id="CHEBI:90779"/>
        <dbReference type="EC" id="2.5.1.18"/>
    </reaction>
</comment>
<dbReference type="PROSITE" id="PS50405">
    <property type="entry name" value="GST_CTER"/>
    <property type="match status" value="1"/>
</dbReference>
<dbReference type="AlphaFoldDB" id="A0A2A4J6M7"/>
<dbReference type="InterPro" id="IPR036282">
    <property type="entry name" value="Glutathione-S-Trfase_C_sf"/>
</dbReference>
<evidence type="ECO:0000256" key="1">
    <source>
        <dbReference type="ARBA" id="ARBA00011738"/>
    </source>
</evidence>
<dbReference type="Gene3D" id="3.40.30.10">
    <property type="entry name" value="Glutaredoxin"/>
    <property type="match status" value="1"/>
</dbReference>
<dbReference type="SFLD" id="SFLDG01205">
    <property type="entry name" value="AMPS.1"/>
    <property type="match status" value="1"/>
</dbReference>
<dbReference type="PANTHER" id="PTHR11571">
    <property type="entry name" value="GLUTATHIONE S-TRANSFERASE"/>
    <property type="match status" value="1"/>
</dbReference>